<dbReference type="InterPro" id="IPR044824">
    <property type="entry name" value="MAIN-like"/>
</dbReference>
<sequence>MTELSDNIIELREELMVSPMGDHNPTSRPARFLKPSAVSIKGPIFELPSRSPSSLPPTFEPSKWPLKVRFNGWRYPPRKWKSWVDSMCPKYQSLWKKAGIFEAIMNSTYEIDVNHDIVIGIAERWCSKTNTCIFPWAEATLTLEDIMVLGGFSVLGESVHSPVETQELKEIEAKLIQARVEAGRSKARKACPQVWMKMFMNTKREIEHEVFLVFWLSISFLPNSRLINKDFFPIAIHLAKGTRIALAPAVLASIYSDLSLLKEAIVALDKDVVEVTFRSPYHLVQLWAWERFRSLQPKPNQLIYGDPVFARWHKVRSVEVKNVRSALDSARESFLWRPYVSYTFNLNSRKLYGEKDIWVPVNTKLDEEMEALVRYFRVSELVGLGCIEHYFPHRVAMQFGMDQDLPGCVAQCSKDHKIAWNNYSKRPSDAKLYVPSCLSKGEVTTRYLNWWKQSILGQAVWAPTGKDGDVLLGFSPKFNKVKAEDSVNVYKPTVPKQVAQASIGNKGDNDADVPPGFSPKRNKVEVDKSIKEDKSAGGEMRSYGMHDNLGRRADGVGEPFLGQSQSFSVMDGAVKKTESMMRDGENIKVEDAVRGLERVIDGPGERKAESPVYNRVSIHGKGGEGGSYTHEIPGLELEARITELERVIAELKAARSS</sequence>
<dbReference type="PANTHER" id="PTHR46033:SF67">
    <property type="entry name" value="AMINOTRANSFERASE-LIKE, PLANT MOBILE DOMAIN FAMILY PROTEIN"/>
    <property type="match status" value="1"/>
</dbReference>
<protein>
    <submittedName>
        <fullName evidence="2">Uncharacterized protein LOC108983917</fullName>
    </submittedName>
</protein>
<evidence type="ECO:0000313" key="1">
    <source>
        <dbReference type="Proteomes" id="UP000235220"/>
    </source>
</evidence>
<dbReference type="Pfam" id="PF10536">
    <property type="entry name" value="PMD"/>
    <property type="match status" value="1"/>
</dbReference>
<keyword evidence="1" id="KW-1185">Reference proteome</keyword>
<dbReference type="Proteomes" id="UP000235220">
    <property type="component" value="Chromosome 2"/>
</dbReference>
<name>A0A6P9E767_JUGRE</name>
<dbReference type="AlphaFoldDB" id="A0A6P9E767"/>
<dbReference type="FunCoup" id="A0A6P9E767">
    <property type="interactions" value="19"/>
</dbReference>
<gene>
    <name evidence="2" type="primary">LOC108983917</name>
</gene>
<organism evidence="1 2">
    <name type="scientific">Juglans regia</name>
    <name type="common">English walnut</name>
    <dbReference type="NCBI Taxonomy" id="51240"/>
    <lineage>
        <taxon>Eukaryota</taxon>
        <taxon>Viridiplantae</taxon>
        <taxon>Streptophyta</taxon>
        <taxon>Embryophyta</taxon>
        <taxon>Tracheophyta</taxon>
        <taxon>Spermatophyta</taxon>
        <taxon>Magnoliopsida</taxon>
        <taxon>eudicotyledons</taxon>
        <taxon>Gunneridae</taxon>
        <taxon>Pentapetalae</taxon>
        <taxon>rosids</taxon>
        <taxon>fabids</taxon>
        <taxon>Fagales</taxon>
        <taxon>Juglandaceae</taxon>
        <taxon>Juglans</taxon>
    </lineage>
</organism>
<reference evidence="2" key="1">
    <citation type="submission" date="2025-08" db="UniProtKB">
        <authorList>
            <consortium name="RefSeq"/>
        </authorList>
    </citation>
    <scope>IDENTIFICATION</scope>
    <source>
        <tissue evidence="2">Leaves</tissue>
    </source>
</reference>
<dbReference type="InterPro" id="IPR019557">
    <property type="entry name" value="AminoTfrase-like_pln_mobile"/>
</dbReference>
<dbReference type="OrthoDB" id="1572276at2759"/>
<accession>A0A6P9E767</accession>
<dbReference type="PANTHER" id="PTHR46033">
    <property type="entry name" value="PROTEIN MAIN-LIKE 2"/>
    <property type="match status" value="1"/>
</dbReference>
<dbReference type="GeneID" id="108983917"/>
<dbReference type="Gramene" id="Jr02_24050_p1">
    <property type="protein sequence ID" value="cds.Jr02_24050_p1"/>
    <property type="gene ID" value="Jr02_24050"/>
</dbReference>
<dbReference type="KEGG" id="jre:108983917"/>
<dbReference type="GO" id="GO:0010073">
    <property type="term" value="P:meristem maintenance"/>
    <property type="evidence" value="ECO:0007669"/>
    <property type="project" value="InterPro"/>
</dbReference>
<evidence type="ECO:0000313" key="2">
    <source>
        <dbReference type="RefSeq" id="XP_035543319.1"/>
    </source>
</evidence>
<proteinExistence type="predicted"/>
<dbReference type="RefSeq" id="XP_035543319.1">
    <property type="nucleotide sequence ID" value="XM_035687426.1"/>
</dbReference>